<dbReference type="AlphaFoldDB" id="A0A133UE74"/>
<dbReference type="Proteomes" id="UP000070284">
    <property type="component" value="Unassembled WGS sequence"/>
</dbReference>
<comment type="similarity">
    <text evidence="1">Belongs to the HAD-like hydrolase superfamily.</text>
</comment>
<dbReference type="GO" id="GO:0008967">
    <property type="term" value="F:phosphoglycolate phosphatase activity"/>
    <property type="evidence" value="ECO:0007669"/>
    <property type="project" value="TreeGrafter"/>
</dbReference>
<dbReference type="NCBIfam" id="TIGR01549">
    <property type="entry name" value="HAD-SF-IA-v1"/>
    <property type="match status" value="1"/>
</dbReference>
<dbReference type="Gene3D" id="3.40.50.1000">
    <property type="entry name" value="HAD superfamily/HAD-like"/>
    <property type="match status" value="1"/>
</dbReference>
<comment type="caution">
    <text evidence="2">The sequence shown here is derived from an EMBL/GenBank/DDBJ whole genome shotgun (WGS) entry which is preliminary data.</text>
</comment>
<dbReference type="InterPro" id="IPR036412">
    <property type="entry name" value="HAD-like_sf"/>
</dbReference>
<dbReference type="InterPro" id="IPR023214">
    <property type="entry name" value="HAD_sf"/>
</dbReference>
<evidence type="ECO:0008006" key="4">
    <source>
        <dbReference type="Google" id="ProtNLM"/>
    </source>
</evidence>
<dbReference type="InterPro" id="IPR006439">
    <property type="entry name" value="HAD-SF_hydro_IA"/>
</dbReference>
<evidence type="ECO:0000256" key="1">
    <source>
        <dbReference type="ARBA" id="ARBA00007958"/>
    </source>
</evidence>
<protein>
    <recommendedName>
        <fullName evidence="4">HAD family hydrolase</fullName>
    </recommendedName>
</protein>
<dbReference type="SFLD" id="SFLDS00003">
    <property type="entry name" value="Haloacid_Dehalogenase"/>
    <property type="match status" value="1"/>
</dbReference>
<gene>
    <name evidence="2" type="ORF">AKJ65_07505</name>
</gene>
<dbReference type="InterPro" id="IPR023198">
    <property type="entry name" value="PGP-like_dom2"/>
</dbReference>
<sequence length="224" mass="25543">MKYEGVVFDFEGTLAETSYFYYKLLRDSAKSLGINFRYSFSDIQVLRNNHISEDDLISCITPANLKEDYIKKLRDNYDECHDEYTFLFPETIDIALKLKNLDCRISIYTNMKQSWEELISSFPKLREVEEGVIFMNRTKAESSKPCPRALKELCNQMEVEPRRCVMVGDSSADMKMGESVGMVNIGVLTGVASEKELIESGANGVIPRIACLPEVLEEKNVRSS</sequence>
<dbReference type="Pfam" id="PF13419">
    <property type="entry name" value="HAD_2"/>
    <property type="match status" value="1"/>
</dbReference>
<reference evidence="2 3" key="1">
    <citation type="journal article" date="2016" name="Sci. Rep.">
        <title>Metabolic traits of an uncultured archaeal lineage -MSBL1- from brine pools of the Red Sea.</title>
        <authorList>
            <person name="Mwirichia R."/>
            <person name="Alam I."/>
            <person name="Rashid M."/>
            <person name="Vinu M."/>
            <person name="Ba-Alawi W."/>
            <person name="Anthony Kamau A."/>
            <person name="Kamanda Ngugi D."/>
            <person name="Goker M."/>
            <person name="Klenk H.P."/>
            <person name="Bajic V."/>
            <person name="Stingl U."/>
        </authorList>
    </citation>
    <scope>NUCLEOTIDE SEQUENCE [LARGE SCALE GENOMIC DNA]</scope>
    <source>
        <strain evidence="2">SCGC-AAA259E19</strain>
    </source>
</reference>
<dbReference type="SFLD" id="SFLDG01129">
    <property type="entry name" value="C1.5:_HAD__Beta-PGM__Phosphata"/>
    <property type="match status" value="1"/>
</dbReference>
<dbReference type="EMBL" id="LHXO01000155">
    <property type="protein sequence ID" value="KXA92494.1"/>
    <property type="molecule type" value="Genomic_DNA"/>
</dbReference>
<dbReference type="InterPro" id="IPR041492">
    <property type="entry name" value="HAD_2"/>
</dbReference>
<dbReference type="SUPFAM" id="SSF56784">
    <property type="entry name" value="HAD-like"/>
    <property type="match status" value="1"/>
</dbReference>
<dbReference type="PANTHER" id="PTHR43434:SF1">
    <property type="entry name" value="PHOSPHOGLYCOLATE PHOSPHATASE"/>
    <property type="match status" value="1"/>
</dbReference>
<evidence type="ECO:0000313" key="2">
    <source>
        <dbReference type="EMBL" id="KXA92494.1"/>
    </source>
</evidence>
<dbReference type="Gene3D" id="1.10.150.240">
    <property type="entry name" value="Putative phosphatase, domain 2"/>
    <property type="match status" value="1"/>
</dbReference>
<dbReference type="GO" id="GO:0006281">
    <property type="term" value="P:DNA repair"/>
    <property type="evidence" value="ECO:0007669"/>
    <property type="project" value="TreeGrafter"/>
</dbReference>
<evidence type="ECO:0000313" key="3">
    <source>
        <dbReference type="Proteomes" id="UP000070284"/>
    </source>
</evidence>
<name>A0A133UE74_9EURY</name>
<dbReference type="InterPro" id="IPR050155">
    <property type="entry name" value="HAD-like_hydrolase_sf"/>
</dbReference>
<accession>A0A133UE74</accession>
<dbReference type="PANTHER" id="PTHR43434">
    <property type="entry name" value="PHOSPHOGLYCOLATE PHOSPHATASE"/>
    <property type="match status" value="1"/>
</dbReference>
<organism evidence="2 3">
    <name type="scientific">candidate division MSBL1 archaeon SCGC-AAA259E19</name>
    <dbReference type="NCBI Taxonomy" id="1698264"/>
    <lineage>
        <taxon>Archaea</taxon>
        <taxon>Methanobacteriati</taxon>
        <taxon>Methanobacteriota</taxon>
        <taxon>candidate division MSBL1</taxon>
    </lineage>
</organism>
<keyword evidence="3" id="KW-1185">Reference proteome</keyword>
<proteinExistence type="inferred from homology"/>